<gene>
    <name evidence="2" type="ORF">Lp19_2614</name>
</gene>
<keyword evidence="1" id="KW-1133">Transmembrane helix</keyword>
<sequence>MTVQAYSGAVGIAISSSIVSLLQKQQGSVISGTKWGLAINFLILFLLPYSQFLYA</sequence>
<dbReference type="Proteomes" id="UP000076882">
    <property type="component" value="Unassembled WGS sequence"/>
</dbReference>
<evidence type="ECO:0000256" key="1">
    <source>
        <dbReference type="SAM" id="Phobius"/>
    </source>
</evidence>
<name>A0A162EN31_LACPN</name>
<protein>
    <submittedName>
        <fullName evidence="2">Uncharacterized protein</fullName>
    </submittedName>
</protein>
<evidence type="ECO:0000313" key="2">
    <source>
        <dbReference type="EMBL" id="KZU93174.1"/>
    </source>
</evidence>
<dbReference type="PATRIC" id="fig|1590.201.peg.2525"/>
<keyword evidence="1" id="KW-0812">Transmembrane</keyword>
<dbReference type="EMBL" id="LUXM01000035">
    <property type="protein sequence ID" value="KZU93174.1"/>
    <property type="molecule type" value="Genomic_DNA"/>
</dbReference>
<dbReference type="AlphaFoldDB" id="A0A162EN31"/>
<feature type="transmembrane region" description="Helical" evidence="1">
    <location>
        <begin position="6"/>
        <end position="23"/>
    </location>
</feature>
<keyword evidence="1" id="KW-0472">Membrane</keyword>
<organism evidence="2 3">
    <name type="scientific">Lactiplantibacillus plantarum</name>
    <name type="common">Lactobacillus plantarum</name>
    <dbReference type="NCBI Taxonomy" id="1590"/>
    <lineage>
        <taxon>Bacteria</taxon>
        <taxon>Bacillati</taxon>
        <taxon>Bacillota</taxon>
        <taxon>Bacilli</taxon>
        <taxon>Lactobacillales</taxon>
        <taxon>Lactobacillaceae</taxon>
        <taxon>Lactiplantibacillus</taxon>
    </lineage>
</organism>
<reference evidence="2 3" key="1">
    <citation type="submission" date="2016-03" db="EMBL/GenBank/DDBJ databases">
        <title>Comparative genomics of 54 Lactobacillus plantarum strains reveals genomic uncoupling from niche constraints.</title>
        <authorList>
            <person name="Martino M.E."/>
        </authorList>
    </citation>
    <scope>NUCLEOTIDE SEQUENCE [LARGE SCALE GENOMIC DNA]</scope>
    <source>
        <strain evidence="2 3">19.1</strain>
    </source>
</reference>
<evidence type="ECO:0000313" key="3">
    <source>
        <dbReference type="Proteomes" id="UP000076882"/>
    </source>
</evidence>
<accession>A0A162EN31</accession>
<proteinExistence type="predicted"/>
<feature type="transmembrane region" description="Helical" evidence="1">
    <location>
        <begin position="35"/>
        <end position="54"/>
    </location>
</feature>
<comment type="caution">
    <text evidence="2">The sequence shown here is derived from an EMBL/GenBank/DDBJ whole genome shotgun (WGS) entry which is preliminary data.</text>
</comment>